<dbReference type="InterPro" id="IPR015943">
    <property type="entry name" value="WD40/YVTN_repeat-like_dom_sf"/>
</dbReference>
<feature type="compositionally biased region" description="Basic and acidic residues" evidence="6">
    <location>
        <begin position="14"/>
        <end position="23"/>
    </location>
</feature>
<dbReference type="PANTHER" id="PTHR45903">
    <property type="entry name" value="GLUTAMATE-RICH WD REPEAT-CONTAINING PROTEIN 1"/>
    <property type="match status" value="1"/>
</dbReference>
<dbReference type="PROSITE" id="PS50294">
    <property type="entry name" value="WD_REPEATS_REGION"/>
    <property type="match status" value="2"/>
</dbReference>
<evidence type="ECO:0000256" key="5">
    <source>
        <dbReference type="PROSITE-ProRule" id="PRU00221"/>
    </source>
</evidence>
<keyword evidence="3" id="KW-0677">Repeat</keyword>
<feature type="repeat" description="WD" evidence="5">
    <location>
        <begin position="344"/>
        <end position="379"/>
    </location>
</feature>
<evidence type="ECO:0000313" key="9">
    <source>
        <dbReference type="Proteomes" id="UP001365128"/>
    </source>
</evidence>
<feature type="compositionally biased region" description="Polar residues" evidence="6">
    <location>
        <begin position="184"/>
        <end position="207"/>
    </location>
</feature>
<evidence type="ECO:0000313" key="8">
    <source>
        <dbReference type="EMBL" id="KAK7537846.1"/>
    </source>
</evidence>
<comment type="subcellular location">
    <subcellularLocation>
        <location evidence="1">Nucleus</location>
    </subcellularLocation>
</comment>
<dbReference type="PROSITE" id="PS50082">
    <property type="entry name" value="WD_REPEATS_2"/>
    <property type="match status" value="3"/>
</dbReference>
<feature type="region of interest" description="Disordered" evidence="6">
    <location>
        <begin position="1"/>
        <end position="71"/>
    </location>
</feature>
<evidence type="ECO:0000256" key="4">
    <source>
        <dbReference type="ARBA" id="ARBA00023242"/>
    </source>
</evidence>
<dbReference type="InterPro" id="IPR019775">
    <property type="entry name" value="WD40_repeat_CS"/>
</dbReference>
<reference evidence="8 9" key="1">
    <citation type="submission" date="2024-04" db="EMBL/GenBank/DDBJ databases">
        <title>Phyllosticta paracitricarpa is synonymous to the EU quarantine fungus P. citricarpa based on phylogenomic analyses.</title>
        <authorList>
            <consortium name="Lawrence Berkeley National Laboratory"/>
            <person name="Van Ingen-Buijs V.A."/>
            <person name="Van Westerhoven A.C."/>
            <person name="Haridas S."/>
            <person name="Skiadas P."/>
            <person name="Martin F."/>
            <person name="Groenewald J.Z."/>
            <person name="Crous P.W."/>
            <person name="Seidl M.F."/>
        </authorList>
    </citation>
    <scope>NUCLEOTIDE SEQUENCE [LARGE SCALE GENOMIC DNA]</scope>
    <source>
        <strain evidence="8 9">CBS 122670</strain>
    </source>
</reference>
<dbReference type="Pfam" id="PF00400">
    <property type="entry name" value="WD40"/>
    <property type="match status" value="3"/>
</dbReference>
<dbReference type="InterPro" id="IPR051972">
    <property type="entry name" value="Glutamate-rich_WD_repeat"/>
</dbReference>
<dbReference type="InterPro" id="IPR022052">
    <property type="entry name" value="Histone-bd_RBBP4-like_N"/>
</dbReference>
<evidence type="ECO:0000256" key="2">
    <source>
        <dbReference type="ARBA" id="ARBA00022574"/>
    </source>
</evidence>
<dbReference type="PANTHER" id="PTHR45903:SF1">
    <property type="entry name" value="GLUTAMATE-RICH WD REPEAT-CONTAINING PROTEIN 1"/>
    <property type="match status" value="1"/>
</dbReference>
<gene>
    <name evidence="8" type="ORF">IWX46DRAFT_530602</name>
</gene>
<comment type="caution">
    <text evidence="8">The sequence shown here is derived from an EMBL/GenBank/DDBJ whole genome shotgun (WGS) entry which is preliminary data.</text>
</comment>
<keyword evidence="9" id="KW-1185">Reference proteome</keyword>
<evidence type="ECO:0000256" key="1">
    <source>
        <dbReference type="ARBA" id="ARBA00004123"/>
    </source>
</evidence>
<dbReference type="InterPro" id="IPR036322">
    <property type="entry name" value="WD40_repeat_dom_sf"/>
</dbReference>
<feature type="repeat" description="WD" evidence="5">
    <location>
        <begin position="395"/>
        <end position="429"/>
    </location>
</feature>
<organism evidence="8 9">
    <name type="scientific">Phyllosticta citricarpa</name>
    <dbReference type="NCBI Taxonomy" id="55181"/>
    <lineage>
        <taxon>Eukaryota</taxon>
        <taxon>Fungi</taxon>
        <taxon>Dikarya</taxon>
        <taxon>Ascomycota</taxon>
        <taxon>Pezizomycotina</taxon>
        <taxon>Dothideomycetes</taxon>
        <taxon>Dothideomycetes incertae sedis</taxon>
        <taxon>Botryosphaeriales</taxon>
        <taxon>Phyllostictaceae</taxon>
        <taxon>Phyllosticta</taxon>
    </lineage>
</organism>
<feature type="domain" description="Histone-binding protein RBBP4-like N-terminal" evidence="7">
    <location>
        <begin position="90"/>
        <end position="156"/>
    </location>
</feature>
<dbReference type="PROSITE" id="PS00678">
    <property type="entry name" value="WD_REPEATS_1"/>
    <property type="match status" value="1"/>
</dbReference>
<feature type="region of interest" description="Disordered" evidence="6">
    <location>
        <begin position="155"/>
        <end position="207"/>
    </location>
</feature>
<proteinExistence type="predicted"/>
<feature type="compositionally biased region" description="Acidic residues" evidence="6">
    <location>
        <begin position="30"/>
        <end position="49"/>
    </location>
</feature>
<dbReference type="EMBL" id="JBBPDW010000032">
    <property type="protein sequence ID" value="KAK7537846.1"/>
    <property type="molecule type" value="Genomic_DNA"/>
</dbReference>
<name>A0ABR1LRP0_9PEZI</name>
<dbReference type="SUPFAM" id="SSF50978">
    <property type="entry name" value="WD40 repeat-like"/>
    <property type="match status" value="1"/>
</dbReference>
<keyword evidence="2 5" id="KW-0853">WD repeat</keyword>
<dbReference type="Pfam" id="PF12265">
    <property type="entry name" value="CAF1C_H4-bd"/>
    <property type="match status" value="1"/>
</dbReference>
<dbReference type="Proteomes" id="UP001365128">
    <property type="component" value="Unassembled WGS sequence"/>
</dbReference>
<protein>
    <submittedName>
        <fullName evidence="8">Glutamate-rich WD repeat-containing protein-like protein 1</fullName>
    </submittedName>
</protein>
<evidence type="ECO:0000256" key="3">
    <source>
        <dbReference type="ARBA" id="ARBA00022737"/>
    </source>
</evidence>
<accession>A0ABR1LRP0</accession>
<dbReference type="Gene3D" id="2.130.10.10">
    <property type="entry name" value="YVTN repeat-like/Quinoprotein amine dehydrogenase"/>
    <property type="match status" value="1"/>
</dbReference>
<evidence type="ECO:0000259" key="7">
    <source>
        <dbReference type="Pfam" id="PF12265"/>
    </source>
</evidence>
<evidence type="ECO:0000256" key="6">
    <source>
        <dbReference type="SAM" id="MobiDB-lite"/>
    </source>
</evidence>
<feature type="compositionally biased region" description="Acidic residues" evidence="6">
    <location>
        <begin position="162"/>
        <end position="175"/>
    </location>
</feature>
<keyword evidence="4" id="KW-0539">Nucleus</keyword>
<feature type="repeat" description="WD" evidence="5">
    <location>
        <begin position="299"/>
        <end position="341"/>
    </location>
</feature>
<dbReference type="InterPro" id="IPR001680">
    <property type="entry name" value="WD40_rpt"/>
</dbReference>
<sequence length="532" mass="59162">MSKRPAEPADDERETLKQGERPVDPQNLDEAGEFEDEFEDEFESEDEIFEAGVDGRPDEEREAEERENAMDVDQSTFIPGRHKLSPGETLSPDLSTYEMLHTLEAPWPCLSFDIVRDQLGDNRTSYPATVYAVAGTQAEYGREKENQLMVMKMSSLSRMEKEPEDDEESDDEESADPILETKNIPLSSTTNRIRAHQSPQVTSAQPPTTLTATMTESGQVFIHDITPHLASFDTPGATLTPQQSKPACTIRAHGKNEGYAVDWSPLVPEGKVLTGDVGGKIFATTRTQGGGFVTDTTPYTGHAQTVEELQWSPTERNVFASAGNDGTVRIWDVRSKSRKPVITVQASKTDVNVLSWSHQTAHLLASGADDGRWGVWDLRQWKPGATSKPSPVASFDFHKEQITCVEWHPTDDSIVLVAAGDNTLTLWDLAVELDDEESKDTGGVQDVPPQLLFVHYMEQVKEGHWHPQIPGTVMATGGSGFGYVRMPFLRLQAAANEAPAFSRQSASRRLETNRYLVQIKRFECPRDNNRCR</sequence>
<feature type="compositionally biased region" description="Basic and acidic residues" evidence="6">
    <location>
        <begin position="53"/>
        <end position="69"/>
    </location>
</feature>
<dbReference type="SMART" id="SM00320">
    <property type="entry name" value="WD40"/>
    <property type="match status" value="4"/>
</dbReference>